<dbReference type="KEGG" id="api:103309616"/>
<evidence type="ECO:0008006" key="5">
    <source>
        <dbReference type="Google" id="ProtNLM"/>
    </source>
</evidence>
<dbReference type="Pfam" id="PF14291">
    <property type="entry name" value="DUF4371"/>
    <property type="match status" value="1"/>
</dbReference>
<feature type="domain" description="FP protein C-terminal" evidence="2">
    <location>
        <begin position="256"/>
        <end position="304"/>
    </location>
</feature>
<proteinExistence type="predicted"/>
<dbReference type="GeneID" id="103309616"/>
<protein>
    <recommendedName>
        <fullName evidence="5">Zinc finger MYM-type protein 1-like</fullName>
    </recommendedName>
</protein>
<evidence type="ECO:0000259" key="2">
    <source>
        <dbReference type="Pfam" id="PF25298"/>
    </source>
</evidence>
<feature type="domain" description="DUF4371" evidence="1">
    <location>
        <begin position="5"/>
        <end position="101"/>
    </location>
</feature>
<dbReference type="RefSeq" id="XP_008183717.1">
    <property type="nucleotide sequence ID" value="XM_008185495.1"/>
</dbReference>
<reference evidence="3" key="2">
    <citation type="submission" date="2022-06" db="UniProtKB">
        <authorList>
            <consortium name="EnsemblMetazoa"/>
        </authorList>
    </citation>
    <scope>IDENTIFICATION</scope>
</reference>
<name>A0A8R2F978_ACYPI</name>
<dbReference type="InterPro" id="IPR012337">
    <property type="entry name" value="RNaseH-like_sf"/>
</dbReference>
<dbReference type="InterPro" id="IPR057251">
    <property type="entry name" value="FP_C"/>
</dbReference>
<dbReference type="InterPro" id="IPR025398">
    <property type="entry name" value="DUF4371"/>
</dbReference>
<organism evidence="3 4">
    <name type="scientific">Acyrthosiphon pisum</name>
    <name type="common">Pea aphid</name>
    <dbReference type="NCBI Taxonomy" id="7029"/>
    <lineage>
        <taxon>Eukaryota</taxon>
        <taxon>Metazoa</taxon>
        <taxon>Ecdysozoa</taxon>
        <taxon>Arthropoda</taxon>
        <taxon>Hexapoda</taxon>
        <taxon>Insecta</taxon>
        <taxon>Pterygota</taxon>
        <taxon>Neoptera</taxon>
        <taxon>Paraneoptera</taxon>
        <taxon>Hemiptera</taxon>
        <taxon>Sternorrhyncha</taxon>
        <taxon>Aphidomorpha</taxon>
        <taxon>Aphidoidea</taxon>
        <taxon>Aphididae</taxon>
        <taxon>Macrosiphini</taxon>
        <taxon>Acyrthosiphon</taxon>
    </lineage>
</organism>
<evidence type="ECO:0000313" key="4">
    <source>
        <dbReference type="Proteomes" id="UP000007819"/>
    </source>
</evidence>
<dbReference type="SUPFAM" id="SSF53098">
    <property type="entry name" value="Ribonuclease H-like"/>
    <property type="match status" value="1"/>
</dbReference>
<reference evidence="4" key="1">
    <citation type="submission" date="2010-06" db="EMBL/GenBank/DDBJ databases">
        <authorList>
            <person name="Jiang H."/>
            <person name="Abraham K."/>
            <person name="Ali S."/>
            <person name="Alsbrooks S.L."/>
            <person name="Anim B.N."/>
            <person name="Anosike U.S."/>
            <person name="Attaway T."/>
            <person name="Bandaranaike D.P."/>
            <person name="Battles P.K."/>
            <person name="Bell S.N."/>
            <person name="Bell A.V."/>
            <person name="Beltran B."/>
            <person name="Bickham C."/>
            <person name="Bustamante Y."/>
            <person name="Caleb T."/>
            <person name="Canada A."/>
            <person name="Cardenas V."/>
            <person name="Carter K."/>
            <person name="Chacko J."/>
            <person name="Chandrabose M.N."/>
            <person name="Chavez D."/>
            <person name="Chavez A."/>
            <person name="Chen L."/>
            <person name="Chu H.-S."/>
            <person name="Claassen K.J."/>
            <person name="Cockrell R."/>
            <person name="Collins M."/>
            <person name="Cooper J.A."/>
            <person name="Cree A."/>
            <person name="Curry S.M."/>
            <person name="Da Y."/>
            <person name="Dao M.D."/>
            <person name="Das B."/>
            <person name="Davila M.-L."/>
            <person name="Davy-Carroll L."/>
            <person name="Denson S."/>
            <person name="Dinh H."/>
            <person name="Ebong V.E."/>
            <person name="Edwards J.R."/>
            <person name="Egan A."/>
            <person name="El-Daye J."/>
            <person name="Escobedo L."/>
            <person name="Fernandez S."/>
            <person name="Fernando P.R."/>
            <person name="Flagg N."/>
            <person name="Forbes L.D."/>
            <person name="Fowler R.G."/>
            <person name="Fu Q."/>
            <person name="Gabisi R.A."/>
            <person name="Ganer J."/>
            <person name="Garbino Pronczuk A."/>
            <person name="Garcia R.M."/>
            <person name="Garner T."/>
            <person name="Garrett T.E."/>
            <person name="Gonzalez D.A."/>
            <person name="Hamid H."/>
            <person name="Hawkins E.S."/>
            <person name="Hirani K."/>
            <person name="Hogues M.E."/>
            <person name="Hollins B."/>
            <person name="Hsiao C.-H."/>
            <person name="Jabil R."/>
            <person name="James M.L."/>
            <person name="Jhangiani S.N."/>
            <person name="Johnson B."/>
            <person name="Johnson Q."/>
            <person name="Joshi V."/>
            <person name="Kalu J.B."/>
            <person name="Kam C."/>
            <person name="Kashfia A."/>
            <person name="Keebler J."/>
            <person name="Kisamo H."/>
            <person name="Kovar C.L."/>
            <person name="Lago L.A."/>
            <person name="Lai C.-Y."/>
            <person name="Laidlaw J."/>
            <person name="Lara F."/>
            <person name="Le T.-K."/>
            <person name="Lee S.L."/>
            <person name="Legall F.H."/>
            <person name="Lemon S.J."/>
            <person name="Lewis L.R."/>
            <person name="Li B."/>
            <person name="Liu Y."/>
            <person name="Liu Y.-S."/>
            <person name="Lopez J."/>
            <person name="Lozado R.J."/>
            <person name="Lu J."/>
            <person name="Madu R.C."/>
            <person name="Maheshwari M."/>
            <person name="Maheshwari R."/>
            <person name="Malloy K."/>
            <person name="Martinez E."/>
            <person name="Mathew T."/>
            <person name="Mercado I.C."/>
            <person name="Mercado C."/>
            <person name="Meyer B."/>
            <person name="Montgomery K."/>
            <person name="Morgan M.B."/>
            <person name="Munidasa M."/>
            <person name="Nazareth L.V."/>
            <person name="Nelson J."/>
            <person name="Ng B.M."/>
            <person name="Nguyen N.B."/>
            <person name="Nguyen P.Q."/>
            <person name="Nguyen T."/>
            <person name="Obregon M."/>
            <person name="Okwuonu G.O."/>
            <person name="Onwere C.G."/>
            <person name="Orozco G."/>
            <person name="Parra A."/>
            <person name="Patel S."/>
            <person name="Patil S."/>
            <person name="Perez A."/>
            <person name="Perez Y."/>
            <person name="Pham C."/>
            <person name="Primus E.L."/>
            <person name="Pu L.-L."/>
            <person name="Puazo M."/>
            <person name="Qin X."/>
            <person name="Quiroz J.B."/>
            <person name="Reese J."/>
            <person name="Richards S."/>
            <person name="Rives C.M."/>
            <person name="Robberts R."/>
            <person name="Ruiz S.J."/>
            <person name="Ruiz M.J."/>
            <person name="Santibanez J."/>
            <person name="Schneider B.W."/>
            <person name="Sisson I."/>
            <person name="Smith M."/>
            <person name="Sodergren E."/>
            <person name="Song X.-Z."/>
            <person name="Song B.B."/>
            <person name="Summersgill H."/>
            <person name="Thelus R."/>
            <person name="Thornton R.D."/>
            <person name="Trejos Z.Y."/>
            <person name="Usmani K."/>
            <person name="Vattathil S."/>
            <person name="Villasana D."/>
            <person name="Walker D.L."/>
            <person name="Wang S."/>
            <person name="Wang K."/>
            <person name="White C.S."/>
            <person name="Williams A.C."/>
            <person name="Williamson J."/>
            <person name="Wilson K."/>
            <person name="Woghiren I.O."/>
            <person name="Woodworth J.R."/>
            <person name="Worley K.C."/>
            <person name="Wright R.A."/>
            <person name="Wu W."/>
            <person name="Young L."/>
            <person name="Zhang L."/>
            <person name="Zhang J."/>
            <person name="Zhu Y."/>
            <person name="Muzny D.M."/>
            <person name="Weinstock G."/>
            <person name="Gibbs R.A."/>
        </authorList>
    </citation>
    <scope>NUCLEOTIDE SEQUENCE [LARGE SCALE GENOMIC DNA]</scope>
    <source>
        <strain evidence="4">LSR1</strain>
    </source>
</reference>
<dbReference type="EnsemblMetazoa" id="XM_008185495.1">
    <property type="protein sequence ID" value="XP_008183717.1"/>
    <property type="gene ID" value="LOC103309616"/>
</dbReference>
<dbReference type="AlphaFoldDB" id="A0A8R2F978"/>
<evidence type="ECO:0000313" key="3">
    <source>
        <dbReference type="EnsemblMetazoa" id="XP_008183717.1"/>
    </source>
</evidence>
<dbReference type="Pfam" id="PF25298">
    <property type="entry name" value="Baculo_FP_2nd"/>
    <property type="match status" value="1"/>
</dbReference>
<dbReference type="OrthoDB" id="10069224at2759"/>
<dbReference type="PANTHER" id="PTHR45749">
    <property type="match status" value="1"/>
</dbReference>
<dbReference type="PANTHER" id="PTHR45749:SF21">
    <property type="entry name" value="DUF4371 DOMAIN-CONTAINING PROTEIN"/>
    <property type="match status" value="1"/>
</dbReference>
<dbReference type="Proteomes" id="UP000007819">
    <property type="component" value="Chromosome X"/>
</dbReference>
<sequence>MGVNVLSQIIDNVKNAGMYSVIMDETQDLKKHEQVSIDLRYCDKRLNVIENFIGFYKTDKLDGETLSNLLKSTLQSLDLKIENMRGQCYDGAASMRGSYSGVAKRIRDENKLALYVHCYAHILNLCVVDVCGKVAPIRNMFGEVSILKLRISSIEQSNLNNYIDITGIPQTKNENCSEIVKQIGLKTNTIINVIEANRIYITNDKNSIIVAKLETNEMKKKFIRNSKISKLSPNIIHNEWSNEIKVYINERLKKDRRIIFGQARAAGREKKFKFVWVNNGDILLKKEESSKTIRIRTPQDLEKM</sequence>
<evidence type="ECO:0000259" key="1">
    <source>
        <dbReference type="Pfam" id="PF14291"/>
    </source>
</evidence>
<keyword evidence="4" id="KW-1185">Reference proteome</keyword>
<accession>A0A8R2F978</accession>